<dbReference type="InterPro" id="IPR008972">
    <property type="entry name" value="Cupredoxin"/>
</dbReference>
<keyword evidence="4" id="KW-1185">Reference proteome</keyword>
<evidence type="ECO:0000313" key="3">
    <source>
        <dbReference type="EMBL" id="GMU06300.1"/>
    </source>
</evidence>
<dbReference type="SUPFAM" id="SSF49503">
    <property type="entry name" value="Cupredoxins"/>
    <property type="match status" value="5"/>
</dbReference>
<feature type="region of interest" description="Disordered" evidence="2">
    <location>
        <begin position="595"/>
        <end position="617"/>
    </location>
</feature>
<evidence type="ECO:0008006" key="5">
    <source>
        <dbReference type="Google" id="ProtNLM"/>
    </source>
</evidence>
<gene>
    <name evidence="3" type="ORF">ASNO1_25530</name>
</gene>
<protein>
    <recommendedName>
        <fullName evidence="5">Copper oxidase</fullName>
    </recommendedName>
</protein>
<keyword evidence="1" id="KW-0479">Metal-binding</keyword>
<dbReference type="Gene3D" id="2.60.40.420">
    <property type="entry name" value="Cupredoxins - blue copper proteins"/>
    <property type="match status" value="5"/>
</dbReference>
<feature type="compositionally biased region" description="Polar residues" evidence="2">
    <location>
        <begin position="158"/>
        <end position="175"/>
    </location>
</feature>
<name>A0ABQ6QQL3_9BACT</name>
<sequence>MFSHQKRSLASRHGRTALFAALCGVMACGPRAPGDAPEGTAGLGATAQGIQIVNLPYRDKILPAPVPPPAPACARTVSAEVVAFDQVYTYNRLGSYNPTGMIYALRDDVESIDGKPGLIPGNVRLKADKRPRPLTLRANVGDCLTVQFHNMLAPTRSAIPSPSQSQPGVSRASGSSNGWTFLRKVLPAWVLTPTYDRVKSLLQNAPAGGFWVSLGDEGKFDDAHREDSPATRTASIHVQGLQYFSMGSDGAWVGKNASSLVSPGASTTYTWYADHEGVFFFYSMGASFGGQGDGGSTVHGLFGALNVEPPGARWYRSKVTGKVLDAVTTSRNPDGTPVIDYEAQDGSGRPLLAILDGDNRIRHGDLEALITGYSSTVVGTSTSRDTGSFRELTAIYHDEVKAVQAFDELEWNPTFHSVRDGFGINYGVAGLGAELLANRAKIGPTKDCVTCEYEEFFLESWANGDPAMNVEKDASGRATQALYPDDPTNVHHSYLGDPVRIRNIHAGPAETHVFHLHAHQWKFSPSVEASNYLDSQTIGPGSTFTYDINYGGSGNRNFTPGDSIHHCHLYPHFAQGMWALWRVHDVFESGTSDRRLPDAEIKNGTPNPAVIPLPDRPMPPMPTYASTTVTDSNGRPVTRPAFPGFPFYIAGMSGRRAPQAPLDLEYDGGLPRHIVTRAVGTVTYGASGRFDVDPAALNIKLLPHNGTPMEQNAMAFHAGEFPNASGVTTLYGDTAAGYPAYTPLGGSGTFTVNGRKAVAGAPFADPCPANAGVRNYRAAYLQIDLQRINRAGWHDPQARLMVLNEDVPATQDGLRPPEPFFFRAQSGECINFYATNLIPKHLEPDAFQIYTPTDVIGQHIHLVKFDVTAADGAGNGWNYEDGTLSSDTVAERIHLANAAGGAFAADGNVGETGTRVTLSAPTSHPRISRAPGTAQTTVQRWWADDQSAQRTLETVFTHDHFGPSSHQQHGFFGALIVEPKGSKWRDPRTGVYYGSRVADGGPTSWRADVITADPSQSFREFTLGFMDYNPLYDECGQPVNPPNYKEDALPWAVGFEPVPMPEAISAADPGGMMINYRNEPIPVRISSRSTRCGTRKLLATKAGEMSNVFRSDIHGDPYTPLMAGYEGDRIKIRLVQGSQEEQHSFSLHGHKWLREGGDPNSGFQNAQAIGISEHFEFELTGGLPAIGGAYETADYMYMSASNGDLWNGMWGLLRTYRNKQKGLRSLGDVAMLAVDLNPRLDLAVSAGGKEPLQAYPPVALLDMPERAGLPRLSETDETIQASYEINEKGEEVKERTVAFALEEREAMLKIDRELVLQYENSGKLGVKPVKIDSCPRNAPVRLYTVSAIDARNWLPGGRLVYNSKHGFYDPDAIIFARDEYLSDLKLGKRAPEPLVLRARAGECVQVVLTNRLPATVPTKKDVWAHHSAITSSFNVNQTRMSNHVSLHPQLVNVDVNTDDGANVGLNAQQTVPPGGVRTYRWFAGEFKSSPWTSPYPVGQVTPMEFGIVNLRNMADVVNHGMHGAIGALVIEPKDADWSTDTGTDAQARVRYTRQDGSKQTFREFVLLYQDDLGLHTDNPRFQDSGASGLNSGTALRNTNGIDDSQDTGQKGFNYRTEPLWARLGVPPQTPPEDTNNYDLTAILSSATHGDPATPVFTAKVGEPVRWRVGQPSGHSRQHAFSIHGAEWHRNPWAAGAQSRVMGPNATSPVISTQGGSSVMHHWNIVPEYGAGGAYGVTGDYLYRDMPSFLWSSGGLWGVYRVE</sequence>
<proteinExistence type="predicted"/>
<evidence type="ECO:0000313" key="4">
    <source>
        <dbReference type="Proteomes" id="UP001342631"/>
    </source>
</evidence>
<evidence type="ECO:0000256" key="2">
    <source>
        <dbReference type="SAM" id="MobiDB-lite"/>
    </source>
</evidence>
<organism evidence="3 4">
    <name type="scientific">Corallococcus caeni</name>
    <dbReference type="NCBI Taxonomy" id="3082388"/>
    <lineage>
        <taxon>Bacteria</taxon>
        <taxon>Pseudomonadati</taxon>
        <taxon>Myxococcota</taxon>
        <taxon>Myxococcia</taxon>
        <taxon>Myxococcales</taxon>
        <taxon>Cystobacterineae</taxon>
        <taxon>Myxococcaceae</taxon>
        <taxon>Corallococcus</taxon>
    </lineage>
</organism>
<dbReference type="PROSITE" id="PS00080">
    <property type="entry name" value="MULTICOPPER_OXIDASE2"/>
    <property type="match status" value="1"/>
</dbReference>
<dbReference type="Proteomes" id="UP001342631">
    <property type="component" value="Unassembled WGS sequence"/>
</dbReference>
<dbReference type="InterPro" id="IPR002355">
    <property type="entry name" value="Cu_oxidase_Cu_BS"/>
</dbReference>
<comment type="caution">
    <text evidence="3">The sequence shown here is derived from an EMBL/GenBank/DDBJ whole genome shotgun (WGS) entry which is preliminary data.</text>
</comment>
<feature type="region of interest" description="Disordered" evidence="2">
    <location>
        <begin position="155"/>
        <end position="175"/>
    </location>
</feature>
<evidence type="ECO:0000256" key="1">
    <source>
        <dbReference type="ARBA" id="ARBA00022723"/>
    </source>
</evidence>
<reference evidence="3 4" key="1">
    <citation type="journal article" date="2024" name="Arch. Microbiol.">
        <title>Corallococcus caeni sp. nov., a novel myxobacterium isolated from activated sludge.</title>
        <authorList>
            <person name="Tomita S."/>
            <person name="Nakai R."/>
            <person name="Kuroda K."/>
            <person name="Kurashita H."/>
            <person name="Hatamoto M."/>
            <person name="Yamaguchi T."/>
            <person name="Narihiro T."/>
        </authorList>
    </citation>
    <scope>NUCLEOTIDE SEQUENCE [LARGE SCALE GENOMIC DNA]</scope>
    <source>
        <strain evidence="3 4">NO1</strain>
    </source>
</reference>
<accession>A0ABQ6QQL3</accession>
<dbReference type="EMBL" id="BTTX01000002">
    <property type="protein sequence ID" value="GMU06300.1"/>
    <property type="molecule type" value="Genomic_DNA"/>
</dbReference>
<dbReference type="PROSITE" id="PS51257">
    <property type="entry name" value="PROKAR_LIPOPROTEIN"/>
    <property type="match status" value="1"/>
</dbReference>